<name>A0A3N4HA15_ASCIM</name>
<proteinExistence type="predicted"/>
<organism evidence="1 2">
    <name type="scientific">Ascobolus immersus RN42</name>
    <dbReference type="NCBI Taxonomy" id="1160509"/>
    <lineage>
        <taxon>Eukaryota</taxon>
        <taxon>Fungi</taxon>
        <taxon>Dikarya</taxon>
        <taxon>Ascomycota</taxon>
        <taxon>Pezizomycotina</taxon>
        <taxon>Pezizomycetes</taxon>
        <taxon>Pezizales</taxon>
        <taxon>Ascobolaceae</taxon>
        <taxon>Ascobolus</taxon>
    </lineage>
</organism>
<sequence>MQRNERVSPIQPVLLLPALVLRSSSLDRRTQECHVTSSSFSTKDLKEAGAVNGDEDGPVVRIVAGEKYTTSLPTPRLWQKNQGFVYVPLKHTAKSTWHVNNILFFQILDKSLIQPKGERARSPYTVKGMRLWHGYVNNKKRQVEKRHWYVEKKERSSAAKDEYEFPLIKQLAAFKGHIHVCH</sequence>
<reference evidence="1 2" key="1">
    <citation type="journal article" date="2018" name="Nat. Ecol. Evol.">
        <title>Pezizomycetes genomes reveal the molecular basis of ectomycorrhizal truffle lifestyle.</title>
        <authorList>
            <person name="Murat C."/>
            <person name="Payen T."/>
            <person name="Noel B."/>
            <person name="Kuo A."/>
            <person name="Morin E."/>
            <person name="Chen J."/>
            <person name="Kohler A."/>
            <person name="Krizsan K."/>
            <person name="Balestrini R."/>
            <person name="Da Silva C."/>
            <person name="Montanini B."/>
            <person name="Hainaut M."/>
            <person name="Levati E."/>
            <person name="Barry K.W."/>
            <person name="Belfiori B."/>
            <person name="Cichocki N."/>
            <person name="Clum A."/>
            <person name="Dockter R.B."/>
            <person name="Fauchery L."/>
            <person name="Guy J."/>
            <person name="Iotti M."/>
            <person name="Le Tacon F."/>
            <person name="Lindquist E.A."/>
            <person name="Lipzen A."/>
            <person name="Malagnac F."/>
            <person name="Mello A."/>
            <person name="Molinier V."/>
            <person name="Miyauchi S."/>
            <person name="Poulain J."/>
            <person name="Riccioni C."/>
            <person name="Rubini A."/>
            <person name="Sitrit Y."/>
            <person name="Splivallo R."/>
            <person name="Traeger S."/>
            <person name="Wang M."/>
            <person name="Zifcakova L."/>
            <person name="Wipf D."/>
            <person name="Zambonelli A."/>
            <person name="Paolocci F."/>
            <person name="Nowrousian M."/>
            <person name="Ottonello S."/>
            <person name="Baldrian P."/>
            <person name="Spatafora J.W."/>
            <person name="Henrissat B."/>
            <person name="Nagy L.G."/>
            <person name="Aury J.M."/>
            <person name="Wincker P."/>
            <person name="Grigoriev I.V."/>
            <person name="Bonfante P."/>
            <person name="Martin F.M."/>
        </authorList>
    </citation>
    <scope>NUCLEOTIDE SEQUENCE [LARGE SCALE GENOMIC DNA]</scope>
    <source>
        <strain evidence="1 2">RN42</strain>
    </source>
</reference>
<dbReference type="AlphaFoldDB" id="A0A3N4HA15"/>
<evidence type="ECO:0000313" key="1">
    <source>
        <dbReference type="EMBL" id="RPA71422.1"/>
    </source>
</evidence>
<gene>
    <name evidence="1" type="ORF">BJ508DRAFT_315620</name>
</gene>
<dbReference type="Proteomes" id="UP000275078">
    <property type="component" value="Unassembled WGS sequence"/>
</dbReference>
<evidence type="ECO:0000313" key="2">
    <source>
        <dbReference type="Proteomes" id="UP000275078"/>
    </source>
</evidence>
<accession>A0A3N4HA15</accession>
<protein>
    <submittedName>
        <fullName evidence="1">Uncharacterized protein</fullName>
    </submittedName>
</protein>
<keyword evidence="2" id="KW-1185">Reference proteome</keyword>
<dbReference type="EMBL" id="ML119930">
    <property type="protein sequence ID" value="RPA71422.1"/>
    <property type="molecule type" value="Genomic_DNA"/>
</dbReference>